<dbReference type="OrthoDB" id="2021064at2759"/>
<feature type="domain" description="WRKY" evidence="7">
    <location>
        <begin position="23"/>
        <end position="91"/>
    </location>
</feature>
<evidence type="ECO:0000256" key="1">
    <source>
        <dbReference type="ARBA" id="ARBA00004123"/>
    </source>
</evidence>
<keyword evidence="10" id="KW-1185">Reference proteome</keyword>
<evidence type="ECO:0000256" key="3">
    <source>
        <dbReference type="ARBA" id="ARBA00023125"/>
    </source>
</evidence>
<keyword evidence="3" id="KW-0238">DNA-binding</keyword>
<gene>
    <name evidence="9" type="ORF">MANES_09G016300</name>
</gene>
<reference evidence="8" key="1">
    <citation type="journal article" date="2016" name="Front. Plant Sci.">
        <title>Genome-Wide Identification and Expression Analysis of the WRKY Gene Family in Cassava.</title>
        <authorList>
            <person name="Wei Y."/>
            <person name="Shi H."/>
            <person name="Xia Z."/>
            <person name="Tie W."/>
            <person name="Ding Z."/>
            <person name="Yan Y."/>
            <person name="Wang W."/>
            <person name="Hu W."/>
            <person name="Li K."/>
        </authorList>
    </citation>
    <scope>NUCLEOTIDE SEQUENCE</scope>
</reference>
<keyword evidence="5" id="KW-0539">Nucleus</keyword>
<evidence type="ECO:0000313" key="9">
    <source>
        <dbReference type="EMBL" id="OAY40364.1"/>
    </source>
</evidence>
<dbReference type="PANTHER" id="PTHR32096:SF146">
    <property type="entry name" value="WRKY TRANSCRIPTION FACTOR 19-RELATED"/>
    <property type="match status" value="1"/>
</dbReference>
<evidence type="ECO:0000256" key="5">
    <source>
        <dbReference type="ARBA" id="ARBA00023242"/>
    </source>
</evidence>
<dbReference type="AlphaFoldDB" id="A0A140H8Q0"/>
<dbReference type="SMR" id="A0A140H8Q0"/>
<dbReference type="Pfam" id="PF03106">
    <property type="entry name" value="WRKY"/>
    <property type="match status" value="1"/>
</dbReference>
<dbReference type="Gene3D" id="2.20.25.80">
    <property type="entry name" value="WRKY domain"/>
    <property type="match status" value="1"/>
</dbReference>
<dbReference type="SMART" id="SM00774">
    <property type="entry name" value="WRKY"/>
    <property type="match status" value="1"/>
</dbReference>
<name>A0A140H8Q0_MANES</name>
<dbReference type="GO" id="GO:0006355">
    <property type="term" value="P:regulation of DNA-templated transcription"/>
    <property type="evidence" value="ECO:0000318"/>
    <property type="project" value="GO_Central"/>
</dbReference>
<evidence type="ECO:0000256" key="2">
    <source>
        <dbReference type="ARBA" id="ARBA00023015"/>
    </source>
</evidence>
<dbReference type="GO" id="GO:0003700">
    <property type="term" value="F:DNA-binding transcription factor activity"/>
    <property type="evidence" value="ECO:0000318"/>
    <property type="project" value="GO_Central"/>
</dbReference>
<evidence type="ECO:0000256" key="6">
    <source>
        <dbReference type="SAM" id="MobiDB-lite"/>
    </source>
</evidence>
<reference evidence="9 10" key="2">
    <citation type="submission" date="2016-02" db="EMBL/GenBank/DDBJ databases">
        <title>WGS assembly of Manihot esculenta.</title>
        <authorList>
            <person name="Bredeson J.V."/>
            <person name="Prochnik S.E."/>
            <person name="Lyons J.B."/>
            <person name="Schmutz J."/>
            <person name="Grimwood J."/>
            <person name="Vrebalov J."/>
            <person name="Bart R.S."/>
            <person name="Amuge T."/>
            <person name="Ferguson M.E."/>
            <person name="Green R."/>
            <person name="Putnam N."/>
            <person name="Stites J."/>
            <person name="Rounsley S."/>
            <person name="Rokhsar D.S."/>
        </authorList>
    </citation>
    <scope>NUCLEOTIDE SEQUENCE [LARGE SCALE GENOMIC DNA]</scope>
    <source>
        <strain evidence="10">cv. AM560-2</strain>
        <tissue evidence="9">Leaf</tissue>
    </source>
</reference>
<feature type="compositionally biased region" description="Low complexity" evidence="6">
    <location>
        <begin position="209"/>
        <end position="231"/>
    </location>
</feature>
<feature type="region of interest" description="Disordered" evidence="6">
    <location>
        <begin position="209"/>
        <end position="235"/>
    </location>
</feature>
<feature type="region of interest" description="Disordered" evidence="6">
    <location>
        <begin position="164"/>
        <end position="189"/>
    </location>
</feature>
<proteinExistence type="evidence at transcript level"/>
<comment type="subcellular location">
    <subcellularLocation>
        <location evidence="1">Nucleus</location>
    </subcellularLocation>
</comment>
<dbReference type="GO" id="GO:0005634">
    <property type="term" value="C:nucleus"/>
    <property type="evidence" value="ECO:0000318"/>
    <property type="project" value="GO_Central"/>
</dbReference>
<accession>A0A140H8Q0</accession>
<dbReference type="SUPFAM" id="SSF118290">
    <property type="entry name" value="WRKY DNA-binding domain"/>
    <property type="match status" value="1"/>
</dbReference>
<evidence type="ECO:0000259" key="7">
    <source>
        <dbReference type="PROSITE" id="PS50811"/>
    </source>
</evidence>
<dbReference type="PROSITE" id="PS50811">
    <property type="entry name" value="WRKY"/>
    <property type="match status" value="1"/>
</dbReference>
<dbReference type="PANTHER" id="PTHR32096">
    <property type="entry name" value="WRKY TRANSCRIPTION FACTOR 30-RELATED-RELATED"/>
    <property type="match status" value="1"/>
</dbReference>
<evidence type="ECO:0000256" key="4">
    <source>
        <dbReference type="ARBA" id="ARBA00023163"/>
    </source>
</evidence>
<evidence type="ECO:0000313" key="10">
    <source>
        <dbReference type="Proteomes" id="UP000091857"/>
    </source>
</evidence>
<dbReference type="Proteomes" id="UP000091857">
    <property type="component" value="Chromosome 9"/>
</dbReference>
<dbReference type="InterPro" id="IPR044810">
    <property type="entry name" value="WRKY_plant"/>
</dbReference>
<dbReference type="Gramene" id="Manes.09G016300.1.v8.1">
    <property type="protein sequence ID" value="Manes.09G016300.1.v8.1.CDS"/>
    <property type="gene ID" value="Manes.09G016300.v8.1"/>
</dbReference>
<dbReference type="EMBL" id="CM004395">
    <property type="protein sequence ID" value="OAY40364.1"/>
    <property type="molecule type" value="Genomic_DNA"/>
</dbReference>
<keyword evidence="4" id="KW-0804">Transcription</keyword>
<organism evidence="8">
    <name type="scientific">Manihot esculenta</name>
    <name type="common">Cassava</name>
    <name type="synonym">Jatropha manihot</name>
    <dbReference type="NCBI Taxonomy" id="3983"/>
    <lineage>
        <taxon>Eukaryota</taxon>
        <taxon>Viridiplantae</taxon>
        <taxon>Streptophyta</taxon>
        <taxon>Embryophyta</taxon>
        <taxon>Tracheophyta</taxon>
        <taxon>Spermatophyta</taxon>
        <taxon>Magnoliopsida</taxon>
        <taxon>eudicotyledons</taxon>
        <taxon>Gunneridae</taxon>
        <taxon>Pentapetalae</taxon>
        <taxon>rosids</taxon>
        <taxon>fabids</taxon>
        <taxon>Malpighiales</taxon>
        <taxon>Euphorbiaceae</taxon>
        <taxon>Crotonoideae</taxon>
        <taxon>Manihoteae</taxon>
        <taxon>Manihot</taxon>
    </lineage>
</organism>
<dbReference type="InterPro" id="IPR036576">
    <property type="entry name" value="WRKY_dom_sf"/>
</dbReference>
<keyword evidence="2" id="KW-0805">Transcription regulation</keyword>
<sequence>MAHSVNSSRGSVKLNRSLSWIRESPFFIDDGYSWRKYGQRIILNCRYPRNYFRCTHKYDQGCLATKQVQRIAEDPSNFRTTYFGHHSCSFTPKDAEIVTTDPNPWKEEDIQLCFDRPKIQRNTTGCDLNLNLKLPTIDPIHRRSVNITRSDSFASYMATANSKISGKKNHLSSNQESAEEASVGPDNSYSSVELNLGKDLRSFVSAEASMSSDYGSTEYSSSTSKSSGMSSGAEPIDFDAGFCFHR</sequence>
<protein>
    <submittedName>
        <fullName evidence="8">WRKY transcription factor 46</fullName>
    </submittedName>
</protein>
<evidence type="ECO:0000313" key="8">
    <source>
        <dbReference type="EMBL" id="AMO00414.1"/>
    </source>
</evidence>
<dbReference type="EMBL" id="KT827621">
    <property type="protein sequence ID" value="AMO00414.1"/>
    <property type="molecule type" value="mRNA"/>
</dbReference>
<dbReference type="InterPro" id="IPR003657">
    <property type="entry name" value="WRKY_dom"/>
</dbReference>
<dbReference type="GO" id="GO:0000976">
    <property type="term" value="F:transcription cis-regulatory region binding"/>
    <property type="evidence" value="ECO:0000318"/>
    <property type="project" value="GO_Central"/>
</dbReference>